<dbReference type="InterPro" id="IPR038765">
    <property type="entry name" value="Papain-like_cys_pep_sf"/>
</dbReference>
<organism evidence="7 8">
    <name type="scientific">Nocardia vinacea</name>
    <dbReference type="NCBI Taxonomy" id="96468"/>
    <lineage>
        <taxon>Bacteria</taxon>
        <taxon>Bacillati</taxon>
        <taxon>Actinomycetota</taxon>
        <taxon>Actinomycetes</taxon>
        <taxon>Mycobacteriales</taxon>
        <taxon>Nocardiaceae</taxon>
        <taxon>Nocardia</taxon>
    </lineage>
</organism>
<dbReference type="SUPFAM" id="SSF54001">
    <property type="entry name" value="Cysteine proteinases"/>
    <property type="match status" value="1"/>
</dbReference>
<proteinExistence type="inferred from homology"/>
<evidence type="ECO:0000313" key="8">
    <source>
        <dbReference type="Proteomes" id="UP001432062"/>
    </source>
</evidence>
<name>A0ABZ1YX12_9NOCA</name>
<dbReference type="Proteomes" id="UP001432062">
    <property type="component" value="Chromosome"/>
</dbReference>
<keyword evidence="2" id="KW-0645">Protease</keyword>
<feature type="compositionally biased region" description="Low complexity" evidence="5">
    <location>
        <begin position="21"/>
        <end position="30"/>
    </location>
</feature>
<evidence type="ECO:0000256" key="1">
    <source>
        <dbReference type="ARBA" id="ARBA00007074"/>
    </source>
</evidence>
<dbReference type="RefSeq" id="WP_329412019.1">
    <property type="nucleotide sequence ID" value="NZ_CP109441.1"/>
</dbReference>
<keyword evidence="3" id="KW-0378">Hydrolase</keyword>
<dbReference type="InterPro" id="IPR051794">
    <property type="entry name" value="PG_Endopeptidase_C40"/>
</dbReference>
<evidence type="ECO:0000256" key="3">
    <source>
        <dbReference type="ARBA" id="ARBA00022801"/>
    </source>
</evidence>
<gene>
    <name evidence="7" type="ORF">OG563_06210</name>
</gene>
<feature type="region of interest" description="Disordered" evidence="5">
    <location>
        <begin position="1"/>
        <end position="95"/>
    </location>
</feature>
<feature type="compositionally biased region" description="Low complexity" evidence="5">
    <location>
        <begin position="49"/>
        <end position="60"/>
    </location>
</feature>
<feature type="domain" description="NlpC/P60" evidence="6">
    <location>
        <begin position="312"/>
        <end position="431"/>
    </location>
</feature>
<accession>A0ABZ1YX12</accession>
<evidence type="ECO:0000313" key="7">
    <source>
        <dbReference type="EMBL" id="WUV47822.1"/>
    </source>
</evidence>
<dbReference type="Pfam" id="PF00877">
    <property type="entry name" value="NLPC_P60"/>
    <property type="match status" value="1"/>
</dbReference>
<feature type="compositionally biased region" description="Gly residues" evidence="5">
    <location>
        <begin position="8"/>
        <end position="20"/>
    </location>
</feature>
<evidence type="ECO:0000256" key="5">
    <source>
        <dbReference type="SAM" id="MobiDB-lite"/>
    </source>
</evidence>
<feature type="compositionally biased region" description="Gly residues" evidence="5">
    <location>
        <begin position="31"/>
        <end position="48"/>
    </location>
</feature>
<protein>
    <submittedName>
        <fullName evidence="7">DUF4226 domain-containing protein</fullName>
    </submittedName>
</protein>
<keyword evidence="4" id="KW-0788">Thiol protease</keyword>
<dbReference type="Gene3D" id="3.90.1720.10">
    <property type="entry name" value="endopeptidase domain like (from Nostoc punctiforme)"/>
    <property type="match status" value="1"/>
</dbReference>
<evidence type="ECO:0000259" key="6">
    <source>
        <dbReference type="PROSITE" id="PS51935"/>
    </source>
</evidence>
<dbReference type="EMBL" id="CP109441">
    <property type="protein sequence ID" value="WUV47822.1"/>
    <property type="molecule type" value="Genomic_DNA"/>
</dbReference>
<keyword evidence="8" id="KW-1185">Reference proteome</keyword>
<sequence>MAPPPGAPGQGGSGQNGTGQNGSAPAAPGVSPGGGSGNSGTVPGGAGSGAVAPGTVAPPATTEPPPGAAAAPQGQVVPDQRSATAPAEQPAAAPGLDAETLASAIPALAMVPMMIASALSGLGSGSGSGGGSGGSGGSSSGSGLSPEAEEALKTLKTLAAVYGDGDSSDPEVQQLRKELGVTGSGDTATSIKARQLWQANAAGAFNNLDTQLATYITGLAGDHKIDKKAIAALIREVNVALADLGPQAYTKAGQQKVHQILTTALQKAQRIVTGSQASATDTAKAINRLTGQYLYNINGQQYPGSSTSTSTSAAAQQAIKVALEQLGDPYVWGAEGPGSFDCSGLMQYAAAKAGKNIPRVAKDQYQKLQKIAPNAIRPGDLIFPNAQFNNGSPGHVMMYIGKGKCVEAPHSGAVVRITSLPKEGYHATRYA</sequence>
<dbReference type="PROSITE" id="PS51935">
    <property type="entry name" value="NLPC_P60"/>
    <property type="match status" value="1"/>
</dbReference>
<dbReference type="InterPro" id="IPR000064">
    <property type="entry name" value="NLP_P60_dom"/>
</dbReference>
<feature type="compositionally biased region" description="Gly residues" evidence="5">
    <location>
        <begin position="123"/>
        <end position="140"/>
    </location>
</feature>
<evidence type="ECO:0000256" key="2">
    <source>
        <dbReference type="ARBA" id="ARBA00022670"/>
    </source>
</evidence>
<dbReference type="InterPro" id="IPR019710">
    <property type="entry name" value="DUF4226"/>
</dbReference>
<feature type="region of interest" description="Disordered" evidence="5">
    <location>
        <begin position="123"/>
        <end position="149"/>
    </location>
</feature>
<evidence type="ECO:0000256" key="4">
    <source>
        <dbReference type="ARBA" id="ARBA00022807"/>
    </source>
</evidence>
<comment type="similarity">
    <text evidence="1">Belongs to the peptidase C40 family.</text>
</comment>
<feature type="compositionally biased region" description="Low complexity" evidence="5">
    <location>
        <begin position="68"/>
        <end position="94"/>
    </location>
</feature>
<reference evidence="7" key="1">
    <citation type="submission" date="2022-10" db="EMBL/GenBank/DDBJ databases">
        <title>The complete genomes of actinobacterial strains from the NBC collection.</title>
        <authorList>
            <person name="Joergensen T.S."/>
            <person name="Alvarez Arevalo M."/>
            <person name="Sterndorff E.B."/>
            <person name="Faurdal D."/>
            <person name="Vuksanovic O."/>
            <person name="Mourched A.-S."/>
            <person name="Charusanti P."/>
            <person name="Shaw S."/>
            <person name="Blin K."/>
            <person name="Weber T."/>
        </authorList>
    </citation>
    <scope>NUCLEOTIDE SEQUENCE</scope>
    <source>
        <strain evidence="7">NBC_01482</strain>
    </source>
</reference>
<dbReference type="PANTHER" id="PTHR47359:SF3">
    <property type="entry name" value="NLP_P60 DOMAIN-CONTAINING PROTEIN-RELATED"/>
    <property type="match status" value="1"/>
</dbReference>
<dbReference type="PANTHER" id="PTHR47359">
    <property type="entry name" value="PEPTIDOGLYCAN DL-ENDOPEPTIDASE CWLO"/>
    <property type="match status" value="1"/>
</dbReference>
<dbReference type="Pfam" id="PF10774">
    <property type="entry name" value="DUF4226"/>
    <property type="match status" value="1"/>
</dbReference>